<proteinExistence type="predicted"/>
<dbReference type="EMBL" id="BMAO01011036">
    <property type="protein sequence ID" value="GFQ70935.1"/>
    <property type="molecule type" value="Genomic_DNA"/>
</dbReference>
<accession>A0A8X6I4Z2</accession>
<name>A0A8X6I4Z2_TRICU</name>
<sequence length="251" mass="29190">MFAFNEFPKQSFLRKKFNNFLMPQRDNFEVVEAFVCRDRNENYISTSHFVSFERAVDDLENPSPVHLNQKKFLDQSDYFTKRFIDIVEEEIEDHLTDGSIENIDLRGRKEKSFTAWISLLNGRGTLEIDESFLRRSYYLTELKVTGLTLVSDNDVKGLQISVDEEGVRLYKIINGTVSIAFNWKTIDKNCRIAATIADDGEIIFNAMCGDVTCEDMEDNRFFRVSIAKAGKREMTLLDLYDKARIVYECED</sequence>
<evidence type="ECO:0000313" key="1">
    <source>
        <dbReference type="EMBL" id="GFQ70935.1"/>
    </source>
</evidence>
<gene>
    <name evidence="1" type="primary">WSTR_02750</name>
    <name evidence="1" type="ORF">TNCT_524031</name>
</gene>
<reference evidence="1" key="1">
    <citation type="submission" date="2020-07" db="EMBL/GenBank/DDBJ databases">
        <title>Multicomponent nature underlies the extraordinary mechanical properties of spider dragline silk.</title>
        <authorList>
            <person name="Kono N."/>
            <person name="Nakamura H."/>
            <person name="Mori M."/>
            <person name="Yoshida Y."/>
            <person name="Ohtoshi R."/>
            <person name="Malay A.D."/>
            <person name="Moran D.A.P."/>
            <person name="Tomita M."/>
            <person name="Numata K."/>
            <person name="Arakawa K."/>
        </authorList>
    </citation>
    <scope>NUCLEOTIDE SEQUENCE</scope>
</reference>
<dbReference type="AlphaFoldDB" id="A0A8X6I4Z2"/>
<protein>
    <submittedName>
        <fullName evidence="1">Uncharacterized protein</fullName>
    </submittedName>
</protein>
<organism evidence="1 2">
    <name type="scientific">Trichonephila clavata</name>
    <name type="common">Joro spider</name>
    <name type="synonym">Nephila clavata</name>
    <dbReference type="NCBI Taxonomy" id="2740835"/>
    <lineage>
        <taxon>Eukaryota</taxon>
        <taxon>Metazoa</taxon>
        <taxon>Ecdysozoa</taxon>
        <taxon>Arthropoda</taxon>
        <taxon>Chelicerata</taxon>
        <taxon>Arachnida</taxon>
        <taxon>Araneae</taxon>
        <taxon>Araneomorphae</taxon>
        <taxon>Entelegynae</taxon>
        <taxon>Araneoidea</taxon>
        <taxon>Nephilidae</taxon>
        <taxon>Trichonephila</taxon>
    </lineage>
</organism>
<dbReference type="Proteomes" id="UP000887116">
    <property type="component" value="Unassembled WGS sequence"/>
</dbReference>
<keyword evidence="2" id="KW-1185">Reference proteome</keyword>
<dbReference type="OrthoDB" id="6445104at2759"/>
<comment type="caution">
    <text evidence="1">The sequence shown here is derived from an EMBL/GenBank/DDBJ whole genome shotgun (WGS) entry which is preliminary data.</text>
</comment>
<evidence type="ECO:0000313" key="2">
    <source>
        <dbReference type="Proteomes" id="UP000887116"/>
    </source>
</evidence>